<evidence type="ECO:0000313" key="1">
    <source>
        <dbReference type="EMBL" id="KAJ8873171.1"/>
    </source>
</evidence>
<keyword evidence="2" id="KW-1185">Reference proteome</keyword>
<gene>
    <name evidence="1" type="ORF">PR048_026788</name>
</gene>
<name>A0ABQ9GMB5_9NEOP</name>
<evidence type="ECO:0000313" key="2">
    <source>
        <dbReference type="Proteomes" id="UP001159363"/>
    </source>
</evidence>
<organism evidence="1 2">
    <name type="scientific">Dryococelus australis</name>
    <dbReference type="NCBI Taxonomy" id="614101"/>
    <lineage>
        <taxon>Eukaryota</taxon>
        <taxon>Metazoa</taxon>
        <taxon>Ecdysozoa</taxon>
        <taxon>Arthropoda</taxon>
        <taxon>Hexapoda</taxon>
        <taxon>Insecta</taxon>
        <taxon>Pterygota</taxon>
        <taxon>Neoptera</taxon>
        <taxon>Polyneoptera</taxon>
        <taxon>Phasmatodea</taxon>
        <taxon>Verophasmatodea</taxon>
        <taxon>Anareolatae</taxon>
        <taxon>Phasmatidae</taxon>
        <taxon>Eurycanthinae</taxon>
        <taxon>Dryococelus</taxon>
    </lineage>
</organism>
<comment type="caution">
    <text evidence="1">The sequence shown here is derived from an EMBL/GenBank/DDBJ whole genome shotgun (WGS) entry which is preliminary data.</text>
</comment>
<reference evidence="1 2" key="1">
    <citation type="submission" date="2023-02" db="EMBL/GenBank/DDBJ databases">
        <title>LHISI_Scaffold_Assembly.</title>
        <authorList>
            <person name="Stuart O.P."/>
            <person name="Cleave R."/>
            <person name="Magrath M.J.L."/>
            <person name="Mikheyev A.S."/>
        </authorList>
    </citation>
    <scope>NUCLEOTIDE SEQUENCE [LARGE SCALE GENOMIC DNA]</scope>
    <source>
        <strain evidence="1">Daus_M_001</strain>
        <tissue evidence="1">Leg muscle</tissue>
    </source>
</reference>
<sequence length="99" mass="11265">MLGGPEITQLTAEFEESNATVKETLYMYHEQTPGFQNMFAQKAIALKNQIQGRGNPFLEKLKVLFSLETGMTIEESVEQIMHAEDVGQKQHTSYVEDRI</sequence>
<dbReference type="Proteomes" id="UP001159363">
    <property type="component" value="Chromosome 10"/>
</dbReference>
<accession>A0ABQ9GMB5</accession>
<dbReference type="EMBL" id="JARBHB010000011">
    <property type="protein sequence ID" value="KAJ8873171.1"/>
    <property type="molecule type" value="Genomic_DNA"/>
</dbReference>
<protein>
    <submittedName>
        <fullName evidence="1">Uncharacterized protein</fullName>
    </submittedName>
</protein>
<proteinExistence type="predicted"/>